<keyword evidence="17" id="KW-1185">Reference proteome</keyword>
<evidence type="ECO:0000256" key="12">
    <source>
        <dbReference type="ARBA" id="ARBA00023033"/>
    </source>
</evidence>
<dbReference type="AlphaFoldDB" id="A0AAV1LXI5"/>
<dbReference type="PANTHER" id="PTHR24292">
    <property type="entry name" value="CYTOCHROME P450"/>
    <property type="match status" value="1"/>
</dbReference>
<dbReference type="GO" id="GO:0020037">
    <property type="term" value="F:heme binding"/>
    <property type="evidence" value="ECO:0007669"/>
    <property type="project" value="InterPro"/>
</dbReference>
<protein>
    <recommendedName>
        <fullName evidence="5">unspecific monooxygenase</fullName>
        <ecNumber evidence="5">1.14.14.1</ecNumber>
    </recommendedName>
</protein>
<evidence type="ECO:0000256" key="6">
    <source>
        <dbReference type="ARBA" id="ARBA00022617"/>
    </source>
</evidence>
<evidence type="ECO:0000256" key="1">
    <source>
        <dbReference type="ARBA" id="ARBA00001971"/>
    </source>
</evidence>
<dbReference type="Gene3D" id="1.10.630.10">
    <property type="entry name" value="Cytochrome P450"/>
    <property type="match status" value="1"/>
</dbReference>
<evidence type="ECO:0000256" key="3">
    <source>
        <dbReference type="ARBA" id="ARBA00004406"/>
    </source>
</evidence>
<evidence type="ECO:0000313" key="17">
    <source>
        <dbReference type="Proteomes" id="UP001314205"/>
    </source>
</evidence>
<dbReference type="PANTHER" id="PTHR24292:SF45">
    <property type="entry name" value="CYTOCHROME P450 6G1-RELATED"/>
    <property type="match status" value="1"/>
</dbReference>
<feature type="transmembrane region" description="Helical" evidence="15">
    <location>
        <begin position="6"/>
        <end position="29"/>
    </location>
</feature>
<evidence type="ECO:0000256" key="14">
    <source>
        <dbReference type="ARBA" id="ARBA00047827"/>
    </source>
</evidence>
<keyword evidence="15" id="KW-1133">Transmembrane helix</keyword>
<feature type="transmembrane region" description="Helical" evidence="15">
    <location>
        <begin position="221"/>
        <end position="240"/>
    </location>
</feature>
<evidence type="ECO:0000313" key="16">
    <source>
        <dbReference type="EMBL" id="CAK1599620.1"/>
    </source>
</evidence>
<dbReference type="InterPro" id="IPR036396">
    <property type="entry name" value="Cyt_P450_sf"/>
</dbReference>
<keyword evidence="8" id="KW-0256">Endoplasmic reticulum</keyword>
<gene>
    <name evidence="16" type="ORF">PARMNEM_LOCUS18484</name>
</gene>
<reference evidence="16 17" key="1">
    <citation type="submission" date="2023-11" db="EMBL/GenBank/DDBJ databases">
        <authorList>
            <person name="Hedman E."/>
            <person name="Englund M."/>
            <person name="Stromberg M."/>
            <person name="Nyberg Akerstrom W."/>
            <person name="Nylinder S."/>
            <person name="Jareborg N."/>
            <person name="Kallberg Y."/>
            <person name="Kronander E."/>
        </authorList>
    </citation>
    <scope>NUCLEOTIDE SEQUENCE [LARGE SCALE GENOMIC DNA]</scope>
</reference>
<comment type="caution">
    <text evidence="16">The sequence shown here is derived from an EMBL/GenBank/DDBJ whole genome shotgun (WGS) entry which is preliminary data.</text>
</comment>
<evidence type="ECO:0000256" key="11">
    <source>
        <dbReference type="ARBA" id="ARBA00023004"/>
    </source>
</evidence>
<evidence type="ECO:0000256" key="10">
    <source>
        <dbReference type="ARBA" id="ARBA00023002"/>
    </source>
</evidence>
<keyword evidence="7" id="KW-0479">Metal-binding</keyword>
<keyword evidence="13 15" id="KW-0472">Membrane</keyword>
<accession>A0AAV1LXI5</accession>
<dbReference type="GO" id="GO:0005789">
    <property type="term" value="C:endoplasmic reticulum membrane"/>
    <property type="evidence" value="ECO:0007669"/>
    <property type="project" value="UniProtKB-SubCell"/>
</dbReference>
<evidence type="ECO:0000256" key="5">
    <source>
        <dbReference type="ARBA" id="ARBA00012109"/>
    </source>
</evidence>
<keyword evidence="12" id="KW-0503">Monooxygenase</keyword>
<keyword evidence="10" id="KW-0560">Oxidoreductase</keyword>
<evidence type="ECO:0000256" key="13">
    <source>
        <dbReference type="ARBA" id="ARBA00023136"/>
    </source>
</evidence>
<evidence type="ECO:0000256" key="7">
    <source>
        <dbReference type="ARBA" id="ARBA00022723"/>
    </source>
</evidence>
<evidence type="ECO:0000256" key="9">
    <source>
        <dbReference type="ARBA" id="ARBA00022848"/>
    </source>
</evidence>
<dbReference type="Proteomes" id="UP001314205">
    <property type="component" value="Unassembled WGS sequence"/>
</dbReference>
<keyword evidence="9" id="KW-0492">Microsome</keyword>
<organism evidence="16 17">
    <name type="scientific">Parnassius mnemosyne</name>
    <name type="common">clouded apollo</name>
    <dbReference type="NCBI Taxonomy" id="213953"/>
    <lineage>
        <taxon>Eukaryota</taxon>
        <taxon>Metazoa</taxon>
        <taxon>Ecdysozoa</taxon>
        <taxon>Arthropoda</taxon>
        <taxon>Hexapoda</taxon>
        <taxon>Insecta</taxon>
        <taxon>Pterygota</taxon>
        <taxon>Neoptera</taxon>
        <taxon>Endopterygota</taxon>
        <taxon>Lepidoptera</taxon>
        <taxon>Glossata</taxon>
        <taxon>Ditrysia</taxon>
        <taxon>Papilionoidea</taxon>
        <taxon>Papilionidae</taxon>
        <taxon>Parnassiinae</taxon>
        <taxon>Parnassini</taxon>
        <taxon>Parnassius</taxon>
        <taxon>Driopa</taxon>
    </lineage>
</organism>
<comment type="subcellular location">
    <subcellularLocation>
        <location evidence="3">Endoplasmic reticulum membrane</location>
        <topology evidence="3">Peripheral membrane protein</topology>
    </subcellularLocation>
    <subcellularLocation>
        <location evidence="2">Microsome membrane</location>
        <topology evidence="2">Peripheral membrane protein</topology>
    </subcellularLocation>
</comment>
<keyword evidence="6" id="KW-0349">Heme</keyword>
<dbReference type="GO" id="GO:0016712">
    <property type="term" value="F:oxidoreductase activity, acting on paired donors, with incorporation or reduction of molecular oxygen, reduced flavin or flavoprotein as one donor, and incorporation of one atom of oxygen"/>
    <property type="evidence" value="ECO:0007669"/>
    <property type="project" value="UniProtKB-EC"/>
</dbReference>
<evidence type="ECO:0000256" key="2">
    <source>
        <dbReference type="ARBA" id="ARBA00004174"/>
    </source>
</evidence>
<evidence type="ECO:0000256" key="8">
    <source>
        <dbReference type="ARBA" id="ARBA00022824"/>
    </source>
</evidence>
<dbReference type="EMBL" id="CAVLGL010000115">
    <property type="protein sequence ID" value="CAK1599620.1"/>
    <property type="molecule type" value="Genomic_DNA"/>
</dbReference>
<keyword evidence="15" id="KW-0812">Transmembrane</keyword>
<keyword evidence="11" id="KW-0408">Iron</keyword>
<proteinExistence type="inferred from homology"/>
<sequence>MDVNVLAIVINWFLLLTSVCVVLICWFYHRNYNYWRDRRIPYEKPFLFFGNLAFIMRSSFWDFCYELKNKHPREYVGIFLAWKPALMLQTPEFARRILVKDFECFQDRYLYAGFSDPLGSLNLFTVKNPIWSAMRHELSPMFTASRLKMITELMNMNSKELVSKIRRDYINNNKPVNLKELFSMYTSDTVAYSVFGIRVSVLKDEDSPLWYITNHMVKWTFWRGFEFTMIFFVPAIASILKLQFFSRAATDYIKKIFWSVAEGREKNQKSNYKDLVEHLLKLKENLKLPADSESGKYRFILVFLS</sequence>
<dbReference type="InterPro" id="IPR001128">
    <property type="entry name" value="Cyt_P450"/>
</dbReference>
<dbReference type="EC" id="1.14.14.1" evidence="5"/>
<comment type="similarity">
    <text evidence="4">Belongs to the cytochrome P450 family.</text>
</comment>
<dbReference type="SUPFAM" id="SSF48264">
    <property type="entry name" value="Cytochrome P450"/>
    <property type="match status" value="1"/>
</dbReference>
<dbReference type="GO" id="GO:0005506">
    <property type="term" value="F:iron ion binding"/>
    <property type="evidence" value="ECO:0007669"/>
    <property type="project" value="InterPro"/>
</dbReference>
<name>A0AAV1LXI5_9NEOP</name>
<evidence type="ECO:0000256" key="4">
    <source>
        <dbReference type="ARBA" id="ARBA00010617"/>
    </source>
</evidence>
<dbReference type="InterPro" id="IPR050476">
    <property type="entry name" value="Insect_CytP450_Detox"/>
</dbReference>
<evidence type="ECO:0000256" key="15">
    <source>
        <dbReference type="SAM" id="Phobius"/>
    </source>
</evidence>
<comment type="cofactor">
    <cofactor evidence="1">
        <name>heme</name>
        <dbReference type="ChEBI" id="CHEBI:30413"/>
    </cofactor>
</comment>
<dbReference type="Pfam" id="PF00067">
    <property type="entry name" value="p450"/>
    <property type="match status" value="1"/>
</dbReference>
<comment type="catalytic activity">
    <reaction evidence="14">
        <text>an organic molecule + reduced [NADPH--hemoprotein reductase] + O2 = an alcohol + oxidized [NADPH--hemoprotein reductase] + H2O + H(+)</text>
        <dbReference type="Rhea" id="RHEA:17149"/>
        <dbReference type="Rhea" id="RHEA-COMP:11964"/>
        <dbReference type="Rhea" id="RHEA-COMP:11965"/>
        <dbReference type="ChEBI" id="CHEBI:15377"/>
        <dbReference type="ChEBI" id="CHEBI:15378"/>
        <dbReference type="ChEBI" id="CHEBI:15379"/>
        <dbReference type="ChEBI" id="CHEBI:30879"/>
        <dbReference type="ChEBI" id="CHEBI:57618"/>
        <dbReference type="ChEBI" id="CHEBI:58210"/>
        <dbReference type="ChEBI" id="CHEBI:142491"/>
        <dbReference type="EC" id="1.14.14.1"/>
    </reaction>
</comment>